<dbReference type="GO" id="GO:0006508">
    <property type="term" value="P:proteolysis"/>
    <property type="evidence" value="ECO:0007669"/>
    <property type="project" value="UniProtKB-KW"/>
</dbReference>
<comment type="similarity">
    <text evidence="6">Belongs to the peptidase M3 family.</text>
</comment>
<sequence>MTYSLNWDLDAIFPGGIHSPALKKKLALLQQQIDSFSHAVRQYQLSDETENYTKLAQLTEDYQTILAGHLTVDLFVNAHFAADFTNAIYRPYMSQVESLAVALNEPENGLKKILATFDTSVFEQIMQLPAFTDISFALKELRREAQRLLDDQTEEVMAKLAVDGIHAWSAHYETLAGTLSLTFTDENNHEQTISAGQALNQLDGYPNAQVRRRIMQAYEVMWGQAENLAADSLNHIAGARLTMQKAHGFNDYLSEPLMLNRMSKKTLETMWQVVDANKTMFKPFFERKAQLLGLDGIAWQDQVAPITTLGDYTPTELSYDAAAQLIIQNFKQYSPKMADFAAHAFEHRWIEAENRPGKQPGGWMESVPDIHESRIFLTFTGSVNDAATIAHELGHGFHSSVLTDLPPLRDQYAMNVAETASTFAELVVNDASVSAAKSDAEKVVLLDAKMANPVAMFLNIHARFEFENAFYQERAKGYVTADRLNTLMSAAQEDAFAGVLTEKHPHFWASKLHFYGDTVPFYNFPYTFGYLFSAGIYAWAQEQPDFETAYIALLRDTAAMSTEELAQQHLGVDLTQPDFWQAGADMVKKDIQNYLALSAQFV</sequence>
<keyword evidence="5 6" id="KW-0482">Metalloprotease</keyword>
<dbReference type="CDD" id="cd09607">
    <property type="entry name" value="M3B_PepF"/>
    <property type="match status" value="1"/>
</dbReference>
<dbReference type="InterPro" id="IPR001567">
    <property type="entry name" value="Pept_M3A_M3B_dom"/>
</dbReference>
<dbReference type="Gene3D" id="1.10.1370.20">
    <property type="entry name" value="Oligoendopeptidase f, C-terminal domain"/>
    <property type="match status" value="1"/>
</dbReference>
<dbReference type="RefSeq" id="WP_187529668.1">
    <property type="nucleotide sequence ID" value="NZ_CP060724.1"/>
</dbReference>
<dbReference type="SUPFAM" id="SSF55486">
    <property type="entry name" value="Metalloproteases ('zincins'), catalytic domain"/>
    <property type="match status" value="1"/>
</dbReference>
<organism evidence="9 10">
    <name type="scientific">Weissella diestrammenae</name>
    <dbReference type="NCBI Taxonomy" id="1162633"/>
    <lineage>
        <taxon>Bacteria</taxon>
        <taxon>Bacillati</taxon>
        <taxon>Bacillota</taxon>
        <taxon>Bacilli</taxon>
        <taxon>Lactobacillales</taxon>
        <taxon>Lactobacillaceae</taxon>
        <taxon>Weissella</taxon>
    </lineage>
</organism>
<evidence type="ECO:0000313" key="10">
    <source>
        <dbReference type="Proteomes" id="UP000515800"/>
    </source>
</evidence>
<evidence type="ECO:0000256" key="6">
    <source>
        <dbReference type="RuleBase" id="RU003435"/>
    </source>
</evidence>
<dbReference type="Proteomes" id="UP000515800">
    <property type="component" value="Chromosome"/>
</dbReference>
<keyword evidence="10" id="KW-1185">Reference proteome</keyword>
<comment type="cofactor">
    <cofactor evidence="6">
        <name>Zn(2+)</name>
        <dbReference type="ChEBI" id="CHEBI:29105"/>
    </cofactor>
    <text evidence="6">Binds 1 zinc ion.</text>
</comment>
<dbReference type="PANTHER" id="PTHR34217">
    <property type="entry name" value="METAL-DEPENDENT CARBOXYPEPTIDASE"/>
    <property type="match status" value="1"/>
</dbReference>
<dbReference type="GO" id="GO:0004181">
    <property type="term" value="F:metallocarboxypeptidase activity"/>
    <property type="evidence" value="ECO:0007669"/>
    <property type="project" value="InterPro"/>
</dbReference>
<name>A0A7G9T6W5_9LACO</name>
<dbReference type="Pfam" id="PF01432">
    <property type="entry name" value="Peptidase_M3"/>
    <property type="match status" value="1"/>
</dbReference>
<evidence type="ECO:0000259" key="7">
    <source>
        <dbReference type="Pfam" id="PF01432"/>
    </source>
</evidence>
<dbReference type="InterPro" id="IPR011977">
    <property type="entry name" value="Pept_M3B_clade3"/>
</dbReference>
<dbReference type="Pfam" id="PF08439">
    <property type="entry name" value="Peptidase_M3_N"/>
    <property type="match status" value="1"/>
</dbReference>
<keyword evidence="4 6" id="KW-0862">Zinc</keyword>
<dbReference type="GO" id="GO:0004222">
    <property type="term" value="F:metalloendopeptidase activity"/>
    <property type="evidence" value="ECO:0007669"/>
    <property type="project" value="InterPro"/>
</dbReference>
<dbReference type="KEGG" id="wdi:H9L19_02980"/>
<keyword evidence="1 6" id="KW-0645">Protease</keyword>
<gene>
    <name evidence="9" type="ORF">H9L19_02980</name>
</gene>
<evidence type="ECO:0000259" key="8">
    <source>
        <dbReference type="Pfam" id="PF08439"/>
    </source>
</evidence>
<keyword evidence="2 6" id="KW-0479">Metal-binding</keyword>
<dbReference type="PANTHER" id="PTHR34217:SF1">
    <property type="entry name" value="CARBOXYPEPTIDASE 1"/>
    <property type="match status" value="1"/>
</dbReference>
<dbReference type="InterPro" id="IPR001333">
    <property type="entry name" value="Peptidase_M32_Taq"/>
</dbReference>
<evidence type="ECO:0000256" key="4">
    <source>
        <dbReference type="ARBA" id="ARBA00022833"/>
    </source>
</evidence>
<evidence type="ECO:0000256" key="1">
    <source>
        <dbReference type="ARBA" id="ARBA00022670"/>
    </source>
</evidence>
<feature type="domain" description="Peptidase M3A/M3B catalytic" evidence="7">
    <location>
        <begin position="206"/>
        <end position="582"/>
    </location>
</feature>
<dbReference type="AlphaFoldDB" id="A0A7G9T6W5"/>
<evidence type="ECO:0000256" key="5">
    <source>
        <dbReference type="ARBA" id="ARBA00023049"/>
    </source>
</evidence>
<dbReference type="Gene3D" id="1.20.140.70">
    <property type="entry name" value="Oligopeptidase f, N-terminal domain"/>
    <property type="match status" value="1"/>
</dbReference>
<evidence type="ECO:0000256" key="2">
    <source>
        <dbReference type="ARBA" id="ARBA00022723"/>
    </source>
</evidence>
<proteinExistence type="inferred from homology"/>
<dbReference type="EMBL" id="CP060724">
    <property type="protein sequence ID" value="QNN75840.1"/>
    <property type="molecule type" value="Genomic_DNA"/>
</dbReference>
<protein>
    <submittedName>
        <fullName evidence="9">M3 family oligoendopeptidase</fullName>
    </submittedName>
</protein>
<dbReference type="NCBIfam" id="TIGR02290">
    <property type="entry name" value="M3_fam_3"/>
    <property type="match status" value="1"/>
</dbReference>
<dbReference type="GO" id="GO:0046872">
    <property type="term" value="F:metal ion binding"/>
    <property type="evidence" value="ECO:0007669"/>
    <property type="project" value="UniProtKB-UniRule"/>
</dbReference>
<accession>A0A7G9T6W5</accession>
<keyword evidence="3 6" id="KW-0378">Hydrolase</keyword>
<reference evidence="9 10" key="1">
    <citation type="submission" date="2020-08" db="EMBL/GenBank/DDBJ databases">
        <title>Genome sequence of Weissella diestrammenae KACC 16890T.</title>
        <authorList>
            <person name="Hyun D.-W."/>
            <person name="Bae J.-W."/>
        </authorList>
    </citation>
    <scope>NUCLEOTIDE SEQUENCE [LARGE SCALE GENOMIC DNA]</scope>
    <source>
        <strain evidence="9 10">KACC 16890</strain>
    </source>
</reference>
<dbReference type="InterPro" id="IPR042088">
    <property type="entry name" value="OligoPept_F_C"/>
</dbReference>
<dbReference type="InterPro" id="IPR013647">
    <property type="entry name" value="OligopepF_N_dom"/>
</dbReference>
<dbReference type="InterPro" id="IPR034006">
    <property type="entry name" value="M3B_PepF_2"/>
</dbReference>
<evidence type="ECO:0000313" key="9">
    <source>
        <dbReference type="EMBL" id="QNN75840.1"/>
    </source>
</evidence>
<evidence type="ECO:0000256" key="3">
    <source>
        <dbReference type="ARBA" id="ARBA00022801"/>
    </source>
</evidence>
<feature type="domain" description="Oligopeptidase F N-terminal" evidence="8">
    <location>
        <begin position="116"/>
        <end position="178"/>
    </location>
</feature>